<accession>A0A382R3G8</accession>
<dbReference type="InterPro" id="IPR019887">
    <property type="entry name" value="Tscrpt_reg_AsnC/Lrp_C"/>
</dbReference>
<feature type="domain" description="Transcription regulator AsnC/Lrp ligand binding" evidence="1">
    <location>
        <begin position="7"/>
        <end position="74"/>
    </location>
</feature>
<evidence type="ECO:0000259" key="1">
    <source>
        <dbReference type="Pfam" id="PF01037"/>
    </source>
</evidence>
<gene>
    <name evidence="2" type="ORF">METZ01_LOCUS344539</name>
</gene>
<dbReference type="InterPro" id="IPR011008">
    <property type="entry name" value="Dimeric_a/b-barrel"/>
</dbReference>
<reference evidence="2" key="1">
    <citation type="submission" date="2018-05" db="EMBL/GenBank/DDBJ databases">
        <authorList>
            <person name="Lanie J.A."/>
            <person name="Ng W.-L."/>
            <person name="Kazmierczak K.M."/>
            <person name="Andrzejewski T.M."/>
            <person name="Davidsen T.M."/>
            <person name="Wayne K.J."/>
            <person name="Tettelin H."/>
            <person name="Glass J.I."/>
            <person name="Rusch D."/>
            <person name="Podicherti R."/>
            <person name="Tsui H.-C.T."/>
            <person name="Winkler M.E."/>
        </authorList>
    </citation>
    <scope>NUCLEOTIDE SEQUENCE</scope>
</reference>
<dbReference type="Pfam" id="PF01037">
    <property type="entry name" value="AsnC_trans_reg"/>
    <property type="match status" value="1"/>
</dbReference>
<sequence>MSAKAFVMVKVEPAATRKVVEQLKKPSGAVVYEVLGSYDIVLDIEADTQEDLTAVLRNSVRTQVGVTDTVTCICF</sequence>
<dbReference type="AlphaFoldDB" id="A0A382R3G8"/>
<proteinExistence type="predicted"/>
<protein>
    <recommendedName>
        <fullName evidence="1">Transcription regulator AsnC/Lrp ligand binding domain-containing protein</fullName>
    </recommendedName>
</protein>
<dbReference type="SUPFAM" id="SSF54909">
    <property type="entry name" value="Dimeric alpha+beta barrel"/>
    <property type="match status" value="1"/>
</dbReference>
<dbReference type="Gene3D" id="3.30.70.920">
    <property type="match status" value="1"/>
</dbReference>
<name>A0A382R3G8_9ZZZZ</name>
<dbReference type="EMBL" id="UINC01118509">
    <property type="protein sequence ID" value="SVC91685.1"/>
    <property type="molecule type" value="Genomic_DNA"/>
</dbReference>
<organism evidence="2">
    <name type="scientific">marine metagenome</name>
    <dbReference type="NCBI Taxonomy" id="408172"/>
    <lineage>
        <taxon>unclassified sequences</taxon>
        <taxon>metagenomes</taxon>
        <taxon>ecological metagenomes</taxon>
    </lineage>
</organism>
<evidence type="ECO:0000313" key="2">
    <source>
        <dbReference type="EMBL" id="SVC91685.1"/>
    </source>
</evidence>